<dbReference type="Proteomes" id="UP001458946">
    <property type="component" value="Unassembled WGS sequence"/>
</dbReference>
<protein>
    <recommendedName>
        <fullName evidence="3">DUF2071 domain-containing protein</fullName>
    </recommendedName>
</protein>
<evidence type="ECO:0000313" key="2">
    <source>
        <dbReference type="Proteomes" id="UP001458946"/>
    </source>
</evidence>
<evidence type="ECO:0000313" key="1">
    <source>
        <dbReference type="EMBL" id="GAA5502333.1"/>
    </source>
</evidence>
<comment type="caution">
    <text evidence="1">The sequence shown here is derived from an EMBL/GenBank/DDBJ whole genome shotgun (WGS) entry which is preliminary data.</text>
</comment>
<keyword evidence="2" id="KW-1185">Reference proteome</keyword>
<evidence type="ECO:0008006" key="3">
    <source>
        <dbReference type="Google" id="ProtNLM"/>
    </source>
</evidence>
<reference evidence="1 2" key="1">
    <citation type="submission" date="2024-02" db="EMBL/GenBank/DDBJ databases">
        <title>Deinococcus xinjiangensis NBRC 107630.</title>
        <authorList>
            <person name="Ichikawa N."/>
            <person name="Katano-Makiyama Y."/>
            <person name="Hidaka K."/>
        </authorList>
    </citation>
    <scope>NUCLEOTIDE SEQUENCE [LARGE SCALE GENOMIC DNA]</scope>
    <source>
        <strain evidence="1 2">NBRC 107630</strain>
    </source>
</reference>
<sequence>MRMSWLDLCFLNWPVDAAKLAATLPQGVTLDTFAGQAWLSVVPFRMEHVAPRFLPDIAGLSAFPELNLRTYVRVGGVSGVWFYSLDAAQPLAVRLARQFFYLPYFDAQMWLDRQGEVVRYASQRTHKGEPAAAFAGAYKPRGPVFQARAGTLEDWLTNRLALYSANGSRVYRGRISHAPWPLQRAEAEIAINTLTDALGIELVGEPLALYSHRLDVVAWLLERA</sequence>
<dbReference type="Pfam" id="PF09844">
    <property type="entry name" value="DUF2071"/>
    <property type="match status" value="1"/>
</dbReference>
<organism evidence="1 2">
    <name type="scientific">Deinococcus xinjiangensis</name>
    <dbReference type="NCBI Taxonomy" id="457454"/>
    <lineage>
        <taxon>Bacteria</taxon>
        <taxon>Thermotogati</taxon>
        <taxon>Deinococcota</taxon>
        <taxon>Deinococci</taxon>
        <taxon>Deinococcales</taxon>
        <taxon>Deinococcaceae</taxon>
        <taxon>Deinococcus</taxon>
    </lineage>
</organism>
<dbReference type="SUPFAM" id="SSF160104">
    <property type="entry name" value="Acetoacetate decarboxylase-like"/>
    <property type="match status" value="1"/>
</dbReference>
<accession>A0ABP9VAP2</accession>
<name>A0ABP9VAP2_9DEIO</name>
<proteinExistence type="predicted"/>
<dbReference type="PANTHER" id="PTHR39186:SF1">
    <property type="entry name" value="DUF2071 DOMAIN-CONTAINING PROTEIN"/>
    <property type="match status" value="1"/>
</dbReference>
<dbReference type="InterPro" id="IPR023375">
    <property type="entry name" value="ADC_dom_sf"/>
</dbReference>
<dbReference type="PANTHER" id="PTHR39186">
    <property type="entry name" value="DUF2071 FAMILY PROTEIN"/>
    <property type="match status" value="1"/>
</dbReference>
<dbReference type="EMBL" id="BAABRN010000021">
    <property type="protein sequence ID" value="GAA5502333.1"/>
    <property type="molecule type" value="Genomic_DNA"/>
</dbReference>
<dbReference type="InterPro" id="IPR018644">
    <property type="entry name" value="DUF2071"/>
</dbReference>
<gene>
    <name evidence="1" type="ORF">Dxin01_02077</name>
</gene>